<comment type="similarity">
    <text evidence="4 10">Belongs to the NAD(P)-dependent epimerase/dehydratase family.</text>
</comment>
<evidence type="ECO:0000256" key="3">
    <source>
        <dbReference type="ARBA" id="ARBA00004947"/>
    </source>
</evidence>
<dbReference type="GO" id="GO:0033499">
    <property type="term" value="P:galactose catabolic process via UDP-galactose, Leloir pathway"/>
    <property type="evidence" value="ECO:0007669"/>
    <property type="project" value="TreeGrafter"/>
</dbReference>
<dbReference type="SUPFAM" id="SSF51735">
    <property type="entry name" value="NAD(P)-binding Rossmann-fold domains"/>
    <property type="match status" value="1"/>
</dbReference>
<accession>A0A850P812</accession>
<comment type="pathway">
    <text evidence="3 10">Carbohydrate metabolism; galactose metabolism.</text>
</comment>
<dbReference type="InterPro" id="IPR001509">
    <property type="entry name" value="Epimerase_deHydtase"/>
</dbReference>
<dbReference type="Gene3D" id="3.40.50.720">
    <property type="entry name" value="NAD(P)-binding Rossmann-like Domain"/>
    <property type="match status" value="1"/>
</dbReference>
<evidence type="ECO:0000256" key="8">
    <source>
        <dbReference type="ARBA" id="ARBA00023235"/>
    </source>
</evidence>
<dbReference type="Gene3D" id="3.90.25.10">
    <property type="entry name" value="UDP-galactose 4-epimerase, domain 1"/>
    <property type="match status" value="1"/>
</dbReference>
<evidence type="ECO:0000256" key="6">
    <source>
        <dbReference type="ARBA" id="ARBA00018569"/>
    </source>
</evidence>
<dbReference type="PANTHER" id="PTHR43725">
    <property type="entry name" value="UDP-GLUCOSE 4-EPIMERASE"/>
    <property type="match status" value="1"/>
</dbReference>
<dbReference type="EC" id="5.1.3.2" evidence="5 10"/>
<evidence type="ECO:0000313" key="13">
    <source>
        <dbReference type="Proteomes" id="UP000585665"/>
    </source>
</evidence>
<dbReference type="AlphaFoldDB" id="A0A850P812"/>
<evidence type="ECO:0000256" key="10">
    <source>
        <dbReference type="RuleBase" id="RU366046"/>
    </source>
</evidence>
<dbReference type="EMBL" id="JABXXR010000025">
    <property type="protein sequence ID" value="NVN40048.1"/>
    <property type="molecule type" value="Genomic_DNA"/>
</dbReference>
<dbReference type="RefSeq" id="WP_176613024.1">
    <property type="nucleotide sequence ID" value="NZ_JABXXR010000025.1"/>
</dbReference>
<proteinExistence type="inferred from homology"/>
<dbReference type="GO" id="GO:0003978">
    <property type="term" value="F:UDP-glucose 4-epimerase activity"/>
    <property type="evidence" value="ECO:0007669"/>
    <property type="project" value="UniProtKB-UniRule"/>
</dbReference>
<keyword evidence="7 10" id="KW-0520">NAD</keyword>
<evidence type="ECO:0000256" key="5">
    <source>
        <dbReference type="ARBA" id="ARBA00013189"/>
    </source>
</evidence>
<reference evidence="12 13" key="1">
    <citation type="submission" date="2020-06" db="EMBL/GenBank/DDBJ databases">
        <title>Description of novel acetic acid bacteria.</title>
        <authorList>
            <person name="Sombolestani A."/>
        </authorList>
    </citation>
    <scope>NUCLEOTIDE SEQUENCE [LARGE SCALE GENOMIC DNA]</scope>
    <source>
        <strain evidence="12 13">LMG 27010</strain>
    </source>
</reference>
<dbReference type="CDD" id="cd05247">
    <property type="entry name" value="UDP_G4E_1_SDR_e"/>
    <property type="match status" value="1"/>
</dbReference>
<keyword evidence="9 10" id="KW-0119">Carbohydrate metabolism</keyword>
<sequence>MRYLVTGGAGFVGSHVVLALQDAGHTVTVVDDLSLGHRSAIPASVGFIEADLRDRAATAAAFAGAAPDAVLHFAGRSLVGESMRNPLDYLHDNVVSSLNVIGQSVAHGVRKIVFSSTAALFSQTNAAPLTEDSPIDPSSPYGESKAMVERALYWADRAHGLKSACLRYFNAGGADPHGRAGEDHTFETHLIPLAIDTALGRLPELVVFGQDYPTRDGSCIRDYVHVSDLAQAHLAVLPLLETRSATYNVGTGRGYSAVEVVQSVERVTGRPVNWRWGPRRAGDPARLVADATRLRDDTGWHPQFDDLDAIVATAVRWRQAHPHGYAD</sequence>
<gene>
    <name evidence="12" type="primary">galE</name>
    <name evidence="12" type="ORF">HUK82_05650</name>
</gene>
<keyword evidence="8 10" id="KW-0413">Isomerase</keyword>
<dbReference type="Proteomes" id="UP000585665">
    <property type="component" value="Unassembled WGS sequence"/>
</dbReference>
<protein>
    <recommendedName>
        <fullName evidence="6 10">UDP-glucose 4-epimerase</fullName>
        <ecNumber evidence="5 10">5.1.3.2</ecNumber>
    </recommendedName>
</protein>
<evidence type="ECO:0000256" key="9">
    <source>
        <dbReference type="ARBA" id="ARBA00023277"/>
    </source>
</evidence>
<comment type="subunit">
    <text evidence="10">Homodimer.</text>
</comment>
<evidence type="ECO:0000256" key="4">
    <source>
        <dbReference type="ARBA" id="ARBA00007637"/>
    </source>
</evidence>
<evidence type="ECO:0000256" key="2">
    <source>
        <dbReference type="ARBA" id="ARBA00001911"/>
    </source>
</evidence>
<comment type="cofactor">
    <cofactor evidence="2 10">
        <name>NAD(+)</name>
        <dbReference type="ChEBI" id="CHEBI:57540"/>
    </cofactor>
</comment>
<dbReference type="Pfam" id="PF01370">
    <property type="entry name" value="Epimerase"/>
    <property type="match status" value="1"/>
</dbReference>
<comment type="catalytic activity">
    <reaction evidence="1 10">
        <text>UDP-alpha-D-glucose = UDP-alpha-D-galactose</text>
        <dbReference type="Rhea" id="RHEA:22168"/>
        <dbReference type="ChEBI" id="CHEBI:58885"/>
        <dbReference type="ChEBI" id="CHEBI:66914"/>
        <dbReference type="EC" id="5.1.3.2"/>
    </reaction>
</comment>
<dbReference type="NCBIfam" id="TIGR01179">
    <property type="entry name" value="galE"/>
    <property type="match status" value="1"/>
</dbReference>
<feature type="domain" description="NAD-dependent epimerase/dehydratase" evidence="11">
    <location>
        <begin position="4"/>
        <end position="250"/>
    </location>
</feature>
<dbReference type="InterPro" id="IPR036291">
    <property type="entry name" value="NAD(P)-bd_dom_sf"/>
</dbReference>
<evidence type="ECO:0000313" key="12">
    <source>
        <dbReference type="EMBL" id="NVN40048.1"/>
    </source>
</evidence>
<evidence type="ECO:0000256" key="1">
    <source>
        <dbReference type="ARBA" id="ARBA00000083"/>
    </source>
</evidence>
<dbReference type="PANTHER" id="PTHR43725:SF53">
    <property type="entry name" value="UDP-ARABINOSE 4-EPIMERASE 1"/>
    <property type="match status" value="1"/>
</dbReference>
<dbReference type="InterPro" id="IPR005886">
    <property type="entry name" value="UDP_G4E"/>
</dbReference>
<dbReference type="UniPathway" id="UPA00214"/>
<evidence type="ECO:0000259" key="11">
    <source>
        <dbReference type="Pfam" id="PF01370"/>
    </source>
</evidence>
<comment type="caution">
    <text evidence="12">The sequence shown here is derived from an EMBL/GenBank/DDBJ whole genome shotgun (WGS) entry which is preliminary data.</text>
</comment>
<evidence type="ECO:0000256" key="7">
    <source>
        <dbReference type="ARBA" id="ARBA00023027"/>
    </source>
</evidence>
<keyword evidence="13" id="KW-1185">Reference proteome</keyword>
<name>A0A850P812_9PROT</name>
<organism evidence="12 13">
    <name type="scientific">Ameyamaea chiangmaiensis</name>
    <dbReference type="NCBI Taxonomy" id="442969"/>
    <lineage>
        <taxon>Bacteria</taxon>
        <taxon>Pseudomonadati</taxon>
        <taxon>Pseudomonadota</taxon>
        <taxon>Alphaproteobacteria</taxon>
        <taxon>Acetobacterales</taxon>
        <taxon>Acetobacteraceae</taxon>
        <taxon>Ameyamaea</taxon>
    </lineage>
</organism>